<evidence type="ECO:0000256" key="3">
    <source>
        <dbReference type="ARBA" id="ARBA00022692"/>
    </source>
</evidence>
<feature type="transmembrane region" description="Helical" evidence="6">
    <location>
        <begin position="266"/>
        <end position="283"/>
    </location>
</feature>
<gene>
    <name evidence="9" type="ORF">ABR75_00015</name>
</gene>
<dbReference type="InterPro" id="IPR037185">
    <property type="entry name" value="EmrE-like"/>
</dbReference>
<evidence type="ECO:0000256" key="5">
    <source>
        <dbReference type="ARBA" id="ARBA00023136"/>
    </source>
</evidence>
<dbReference type="InterPro" id="IPR050638">
    <property type="entry name" value="AA-Vitamin_Transporters"/>
</dbReference>
<feature type="chain" id="PRO_5006422114" description="EamA domain-containing protein" evidence="7">
    <location>
        <begin position="21"/>
        <end position="292"/>
    </location>
</feature>
<feature type="transmembrane region" description="Helical" evidence="6">
    <location>
        <begin position="241"/>
        <end position="260"/>
    </location>
</feature>
<feature type="signal peptide" evidence="7">
    <location>
        <begin position="1"/>
        <end position="20"/>
    </location>
</feature>
<keyword evidence="4 6" id="KW-1133">Transmembrane helix</keyword>
<dbReference type="SUPFAM" id="SSF103481">
    <property type="entry name" value="Multidrug resistance efflux transporter EmrE"/>
    <property type="match status" value="2"/>
</dbReference>
<evidence type="ECO:0000259" key="8">
    <source>
        <dbReference type="Pfam" id="PF00892"/>
    </source>
</evidence>
<accession>A0A0R2QH13</accession>
<evidence type="ECO:0000256" key="6">
    <source>
        <dbReference type="SAM" id="Phobius"/>
    </source>
</evidence>
<feature type="transmembrane region" description="Helical" evidence="6">
    <location>
        <begin position="146"/>
        <end position="168"/>
    </location>
</feature>
<feature type="transmembrane region" description="Helical" evidence="6">
    <location>
        <begin position="92"/>
        <end position="114"/>
    </location>
</feature>
<dbReference type="Proteomes" id="UP000051017">
    <property type="component" value="Unassembled WGS sequence"/>
</dbReference>
<proteinExistence type="inferred from homology"/>
<keyword evidence="3 6" id="KW-0812">Transmembrane</keyword>
<dbReference type="Pfam" id="PF00892">
    <property type="entry name" value="EamA"/>
    <property type="match status" value="2"/>
</dbReference>
<dbReference type="PANTHER" id="PTHR32322:SF2">
    <property type="entry name" value="EAMA DOMAIN-CONTAINING PROTEIN"/>
    <property type="match status" value="1"/>
</dbReference>
<dbReference type="AlphaFoldDB" id="A0A0R2QH13"/>
<evidence type="ECO:0000256" key="2">
    <source>
        <dbReference type="ARBA" id="ARBA00007362"/>
    </source>
</evidence>
<comment type="subcellular location">
    <subcellularLocation>
        <location evidence="1">Membrane</location>
        <topology evidence="1">Multi-pass membrane protein</topology>
    </subcellularLocation>
</comment>
<feature type="transmembrane region" description="Helical" evidence="6">
    <location>
        <begin position="64"/>
        <end position="86"/>
    </location>
</feature>
<keyword evidence="5 6" id="KW-0472">Membrane</keyword>
<reference evidence="9 10" key="1">
    <citation type="submission" date="2015-10" db="EMBL/GenBank/DDBJ databases">
        <title>Metagenome-Assembled Genomes uncover a global brackish microbiome.</title>
        <authorList>
            <person name="Hugerth L.W."/>
            <person name="Larsson J."/>
            <person name="Alneberg J."/>
            <person name="Lindh M.V."/>
            <person name="Legrand C."/>
            <person name="Pinhassi J."/>
            <person name="Andersson A.F."/>
        </authorList>
    </citation>
    <scope>NUCLEOTIDE SEQUENCE [LARGE SCALE GENOMIC DNA]</scope>
    <source>
        <strain evidence="9">BACL6 MAG-120924-bin43</strain>
    </source>
</reference>
<evidence type="ECO:0000313" key="9">
    <source>
        <dbReference type="EMBL" id="KRO48400.1"/>
    </source>
</evidence>
<evidence type="ECO:0000313" key="10">
    <source>
        <dbReference type="Proteomes" id="UP000051017"/>
    </source>
</evidence>
<dbReference type="InterPro" id="IPR000620">
    <property type="entry name" value="EamA_dom"/>
</dbReference>
<organism evidence="9 10">
    <name type="scientific">Acidimicrobiia bacterium BACL6 MAG-120924-bin43</name>
    <dbReference type="NCBI Taxonomy" id="1655583"/>
    <lineage>
        <taxon>Bacteria</taxon>
        <taxon>Bacillati</taxon>
        <taxon>Actinomycetota</taxon>
        <taxon>Acidimicrobiia</taxon>
        <taxon>acIV cluster</taxon>
    </lineage>
</organism>
<evidence type="ECO:0000256" key="4">
    <source>
        <dbReference type="ARBA" id="ARBA00022989"/>
    </source>
</evidence>
<dbReference type="GO" id="GO:0016020">
    <property type="term" value="C:membrane"/>
    <property type="evidence" value="ECO:0007669"/>
    <property type="project" value="UniProtKB-SubCell"/>
</dbReference>
<keyword evidence="7" id="KW-0732">Signal</keyword>
<feature type="transmembrane region" description="Helical" evidence="6">
    <location>
        <begin position="121"/>
        <end position="140"/>
    </location>
</feature>
<comment type="similarity">
    <text evidence="2">Belongs to the EamA transporter family.</text>
</comment>
<dbReference type="PANTHER" id="PTHR32322">
    <property type="entry name" value="INNER MEMBRANE TRANSPORTER"/>
    <property type="match status" value="1"/>
</dbReference>
<dbReference type="EMBL" id="LIBJ01000090">
    <property type="protein sequence ID" value="KRO48400.1"/>
    <property type="molecule type" value="Genomic_DNA"/>
</dbReference>
<sequence>MRSRLFVVLAAVGFATTGTAQQLGPDASSPIAVATFRFFIGSLVLFIIAILRPSRRRTVESAPLAARVWIATAFGQALYGAAFFSAVRSTGVAVGTVVALGSAPLITGAISAMLLRKVPALSWLGTTVFAIIGMSLIVATGKESQVTVWGVSLALCAGFGYAIFALGSKTILSSGVSSELAMARVFGIASIMLAPTLFFVNLEWLTHKDAIVMVLWLGIVTLALAYWSYATGLEDLEPNQTTLITLLEPVIATVLGVVALSERPSSVAWLGVLIVLASLLAESRAPSKNMRH</sequence>
<feature type="transmembrane region" description="Helical" evidence="6">
    <location>
        <begin position="210"/>
        <end position="229"/>
    </location>
</feature>
<evidence type="ECO:0000256" key="7">
    <source>
        <dbReference type="SAM" id="SignalP"/>
    </source>
</evidence>
<evidence type="ECO:0000256" key="1">
    <source>
        <dbReference type="ARBA" id="ARBA00004141"/>
    </source>
</evidence>
<feature type="transmembrane region" description="Helical" evidence="6">
    <location>
        <begin position="180"/>
        <end position="198"/>
    </location>
</feature>
<protein>
    <recommendedName>
        <fullName evidence="8">EamA domain-containing protein</fullName>
    </recommendedName>
</protein>
<comment type="caution">
    <text evidence="9">The sequence shown here is derived from an EMBL/GenBank/DDBJ whole genome shotgun (WGS) entry which is preliminary data.</text>
</comment>
<name>A0A0R2QH13_9ACTN</name>
<feature type="transmembrane region" description="Helical" evidence="6">
    <location>
        <begin position="30"/>
        <end position="52"/>
    </location>
</feature>
<feature type="domain" description="EamA" evidence="8">
    <location>
        <begin position="149"/>
        <end position="280"/>
    </location>
</feature>
<feature type="domain" description="EamA" evidence="8">
    <location>
        <begin position="5"/>
        <end position="138"/>
    </location>
</feature>